<dbReference type="KEGG" id="qsa:O6P43_023344"/>
<keyword evidence="3" id="KW-0804">Transcription</keyword>
<dbReference type="PANTHER" id="PTHR31636">
    <property type="entry name" value="OSJNBA0084A10.13 PROTEIN-RELATED"/>
    <property type="match status" value="1"/>
</dbReference>
<keyword evidence="4" id="KW-0539">Nucleus</keyword>
<keyword evidence="2" id="KW-0805">Transcription regulation</keyword>
<organism evidence="6 7">
    <name type="scientific">Quillaja saponaria</name>
    <name type="common">Soap bark tree</name>
    <dbReference type="NCBI Taxonomy" id="32244"/>
    <lineage>
        <taxon>Eukaryota</taxon>
        <taxon>Viridiplantae</taxon>
        <taxon>Streptophyta</taxon>
        <taxon>Embryophyta</taxon>
        <taxon>Tracheophyta</taxon>
        <taxon>Spermatophyta</taxon>
        <taxon>Magnoliopsida</taxon>
        <taxon>eudicotyledons</taxon>
        <taxon>Gunneridae</taxon>
        <taxon>Pentapetalae</taxon>
        <taxon>rosids</taxon>
        <taxon>fabids</taxon>
        <taxon>Fabales</taxon>
        <taxon>Quillajaceae</taxon>
        <taxon>Quillaja</taxon>
    </lineage>
</organism>
<dbReference type="Proteomes" id="UP001163823">
    <property type="component" value="Chromosome 9"/>
</dbReference>
<reference evidence="6" key="1">
    <citation type="journal article" date="2023" name="Science">
        <title>Elucidation of the pathway for biosynthesis of saponin adjuvants from the soapbark tree.</title>
        <authorList>
            <person name="Reed J."/>
            <person name="Orme A."/>
            <person name="El-Demerdash A."/>
            <person name="Owen C."/>
            <person name="Martin L.B.B."/>
            <person name="Misra R.C."/>
            <person name="Kikuchi S."/>
            <person name="Rejzek M."/>
            <person name="Martin A.C."/>
            <person name="Harkess A."/>
            <person name="Leebens-Mack J."/>
            <person name="Louveau T."/>
            <person name="Stephenson M.J."/>
            <person name="Osbourn A."/>
        </authorList>
    </citation>
    <scope>NUCLEOTIDE SEQUENCE</scope>
    <source>
        <strain evidence="6">S10</strain>
    </source>
</reference>
<evidence type="ECO:0000313" key="6">
    <source>
        <dbReference type="EMBL" id="KAJ7956983.1"/>
    </source>
</evidence>
<comment type="subcellular location">
    <subcellularLocation>
        <location evidence="1">Nucleus</location>
    </subcellularLocation>
</comment>
<dbReference type="AlphaFoldDB" id="A0AAD7PIM5"/>
<sequence>MKAMEFEQIDHSLSLNPCHIYQLHELSWESIAFGTEDPLISPNTAQDDILDQECMQRLLKIQTELIDFDSMPHNDTFGLETELCHEISQQEQENMLVLPEGDSEDSYLKGIQAELMEEGSLGDLLLTGAEAVEAQNWALASEVIQRLNNLLSNTEKGGSTISFNRLVLFFTQGLHCRILNAPKVQYEYHVSSKEINTMSSFQMLQELSPYLKFAQFTANQAILEALQDDDHEVHVIDFDIMEGIQWPPLMVDLAMRRDASLRVTAITRDQQSASIVHQTGRRLKEFADSIYFPFTFDQIMVIREEDFEGIEMGQNHILVVNCMIHQYMPNRSFSLAKTFLGGIRKLSPRLVVLVEEELFNFARIKFMSFVEYFCEALHHYTAISDSLASSFLGEYRMELPLIEKEFLGNRILDSVKQFPCDKVQRMVWDEGFSSLKGFKPVPLSSCNISQAKFLVSLFGGGYWVQYENYRLALCWKSRPLTVASIWVPTTCQHS</sequence>
<proteinExistence type="inferred from homology"/>
<evidence type="ECO:0000256" key="1">
    <source>
        <dbReference type="ARBA" id="ARBA00004123"/>
    </source>
</evidence>
<comment type="similarity">
    <text evidence="5">Belongs to the GRAS family.</text>
</comment>
<dbReference type="GO" id="GO:0005634">
    <property type="term" value="C:nucleus"/>
    <property type="evidence" value="ECO:0007669"/>
    <property type="project" value="UniProtKB-SubCell"/>
</dbReference>
<evidence type="ECO:0000256" key="4">
    <source>
        <dbReference type="ARBA" id="ARBA00023242"/>
    </source>
</evidence>
<protein>
    <submittedName>
        <fullName evidence="6">Nodulation-signaling pathway 2 protein-like</fullName>
    </submittedName>
</protein>
<gene>
    <name evidence="6" type="ORF">O6P43_023344</name>
</gene>
<evidence type="ECO:0000256" key="5">
    <source>
        <dbReference type="PROSITE-ProRule" id="PRU01191"/>
    </source>
</evidence>
<feature type="region of interest" description="SAW" evidence="5">
    <location>
        <begin position="416"/>
        <end position="487"/>
    </location>
</feature>
<accession>A0AAD7PIM5</accession>
<name>A0AAD7PIM5_QUISA</name>
<dbReference type="Pfam" id="PF03514">
    <property type="entry name" value="GRAS"/>
    <property type="match status" value="1"/>
</dbReference>
<dbReference type="InterPro" id="IPR005202">
    <property type="entry name" value="TF_GRAS"/>
</dbReference>
<comment type="caution">
    <text evidence="5">Lacks conserved residue(s) required for the propagation of feature annotation.</text>
</comment>
<evidence type="ECO:0000256" key="3">
    <source>
        <dbReference type="ARBA" id="ARBA00023163"/>
    </source>
</evidence>
<dbReference type="PROSITE" id="PS50985">
    <property type="entry name" value="GRAS"/>
    <property type="match status" value="1"/>
</dbReference>
<evidence type="ECO:0000256" key="2">
    <source>
        <dbReference type="ARBA" id="ARBA00023015"/>
    </source>
</evidence>
<dbReference type="EMBL" id="JARAOO010000009">
    <property type="protein sequence ID" value="KAJ7956984.1"/>
    <property type="molecule type" value="Genomic_DNA"/>
</dbReference>
<dbReference type="EMBL" id="JARAOO010000009">
    <property type="protein sequence ID" value="KAJ7956983.1"/>
    <property type="molecule type" value="Genomic_DNA"/>
</dbReference>
<feature type="short sequence motif" description="VHIID" evidence="5">
    <location>
        <begin position="233"/>
        <end position="237"/>
    </location>
</feature>
<comment type="caution">
    <text evidence="6">The sequence shown here is derived from an EMBL/GenBank/DDBJ whole genome shotgun (WGS) entry which is preliminary data.</text>
</comment>
<keyword evidence="7" id="KW-1185">Reference proteome</keyword>
<evidence type="ECO:0000313" key="7">
    <source>
        <dbReference type="Proteomes" id="UP001163823"/>
    </source>
</evidence>